<name>A0A3B0VLP0_9ZZZZ</name>
<dbReference type="NCBIfam" id="TIGR00154">
    <property type="entry name" value="ispE"/>
    <property type="match status" value="1"/>
</dbReference>
<dbReference type="AlphaFoldDB" id="A0A3B0VLP0"/>
<evidence type="ECO:0000259" key="8">
    <source>
        <dbReference type="Pfam" id="PF00288"/>
    </source>
</evidence>
<dbReference type="Gene3D" id="3.30.230.10">
    <property type="match status" value="1"/>
</dbReference>
<gene>
    <name evidence="10" type="ORF">MNBD_DELTA02-1079</name>
</gene>
<dbReference type="InterPro" id="IPR004424">
    <property type="entry name" value="IspE"/>
</dbReference>
<dbReference type="HAMAP" id="MF_00061">
    <property type="entry name" value="IspE"/>
    <property type="match status" value="1"/>
</dbReference>
<dbReference type="SUPFAM" id="SSF54211">
    <property type="entry name" value="Ribosomal protein S5 domain 2-like"/>
    <property type="match status" value="1"/>
</dbReference>
<keyword evidence="6" id="KW-0067">ATP-binding</keyword>
<dbReference type="GO" id="GO:0005524">
    <property type="term" value="F:ATP binding"/>
    <property type="evidence" value="ECO:0007669"/>
    <property type="project" value="UniProtKB-KW"/>
</dbReference>
<feature type="domain" description="GHMP kinase C-terminal" evidence="9">
    <location>
        <begin position="211"/>
        <end position="274"/>
    </location>
</feature>
<dbReference type="PANTHER" id="PTHR43527:SF2">
    <property type="entry name" value="4-DIPHOSPHOCYTIDYL-2-C-METHYL-D-ERYTHRITOL KINASE, CHLOROPLASTIC"/>
    <property type="match status" value="1"/>
</dbReference>
<evidence type="ECO:0000256" key="4">
    <source>
        <dbReference type="ARBA" id="ARBA00022741"/>
    </source>
</evidence>
<evidence type="ECO:0000313" key="10">
    <source>
        <dbReference type="EMBL" id="VAW39287.1"/>
    </source>
</evidence>
<protein>
    <recommendedName>
        <fullName evidence="2">4-(cytidine 5'-diphospho)-2-C-methyl-D-erythritol kinase</fullName>
        <ecNumber evidence="2">2.7.1.148</ecNumber>
    </recommendedName>
    <alternativeName>
        <fullName evidence="7">4-(cytidine-5'-diphospho)-2-C-methyl-D-erythritol kinase</fullName>
    </alternativeName>
</protein>
<dbReference type="EC" id="2.7.1.148" evidence="2"/>
<evidence type="ECO:0000256" key="2">
    <source>
        <dbReference type="ARBA" id="ARBA00012052"/>
    </source>
</evidence>
<accession>A0A3B0VLP0</accession>
<organism evidence="10">
    <name type="scientific">hydrothermal vent metagenome</name>
    <dbReference type="NCBI Taxonomy" id="652676"/>
    <lineage>
        <taxon>unclassified sequences</taxon>
        <taxon>metagenomes</taxon>
        <taxon>ecological metagenomes</taxon>
    </lineage>
</organism>
<evidence type="ECO:0000256" key="7">
    <source>
        <dbReference type="ARBA" id="ARBA00032554"/>
    </source>
</evidence>
<dbReference type="PANTHER" id="PTHR43527">
    <property type="entry name" value="4-DIPHOSPHOCYTIDYL-2-C-METHYL-D-ERYTHRITOL KINASE, CHLOROPLASTIC"/>
    <property type="match status" value="1"/>
</dbReference>
<dbReference type="InterPro" id="IPR020568">
    <property type="entry name" value="Ribosomal_Su5_D2-typ_SF"/>
</dbReference>
<dbReference type="InterPro" id="IPR013750">
    <property type="entry name" value="GHMP_kinase_C_dom"/>
</dbReference>
<comment type="similarity">
    <text evidence="1">Belongs to the GHMP kinase family. IspE subfamily.</text>
</comment>
<evidence type="ECO:0000256" key="1">
    <source>
        <dbReference type="ARBA" id="ARBA00009684"/>
    </source>
</evidence>
<evidence type="ECO:0000256" key="5">
    <source>
        <dbReference type="ARBA" id="ARBA00022777"/>
    </source>
</evidence>
<keyword evidence="3 10" id="KW-0808">Transferase</keyword>
<evidence type="ECO:0000259" key="9">
    <source>
        <dbReference type="Pfam" id="PF08544"/>
    </source>
</evidence>
<dbReference type="InterPro" id="IPR036554">
    <property type="entry name" value="GHMP_kinase_C_sf"/>
</dbReference>
<dbReference type="GO" id="GO:0016114">
    <property type="term" value="P:terpenoid biosynthetic process"/>
    <property type="evidence" value="ECO:0007669"/>
    <property type="project" value="InterPro"/>
</dbReference>
<dbReference type="InterPro" id="IPR014721">
    <property type="entry name" value="Ribsml_uS5_D2-typ_fold_subgr"/>
</dbReference>
<dbReference type="InterPro" id="IPR006204">
    <property type="entry name" value="GHMP_kinase_N_dom"/>
</dbReference>
<dbReference type="Gene3D" id="3.30.70.890">
    <property type="entry name" value="GHMP kinase, C-terminal domain"/>
    <property type="match status" value="1"/>
</dbReference>
<evidence type="ECO:0000256" key="6">
    <source>
        <dbReference type="ARBA" id="ARBA00022840"/>
    </source>
</evidence>
<keyword evidence="5 10" id="KW-0418">Kinase</keyword>
<sequence length="286" mass="29991">MRIKAPAKINLSLRVTSKREDGFHEIITLMQPLSLSDLITVTVNNGAGITITCDDPDIPTDGRNLAYKAALMFLEEAGLARKVHIDMGKRIPVAAGLGGGSSDGAATLQALNELTGAPLTEAQLHAIAAGLGSDVPFFLLRGSAVAGGRGELLRPVKLPGYSYILINPGFGVSAAWAYGNLTLTETSHNIRITDLEESAVALLERPSSVVDILENDLERAVAAQRPEVSELLLALKESGAAGALMSGSGPTVFGLFLSESGAAPALEALEERFKGYDYRIIAAKGL</sequence>
<dbReference type="PIRSF" id="PIRSF010376">
    <property type="entry name" value="IspE"/>
    <property type="match status" value="1"/>
</dbReference>
<proteinExistence type="inferred from homology"/>
<dbReference type="Pfam" id="PF00288">
    <property type="entry name" value="GHMP_kinases_N"/>
    <property type="match status" value="1"/>
</dbReference>
<dbReference type="SUPFAM" id="SSF55060">
    <property type="entry name" value="GHMP Kinase, C-terminal domain"/>
    <property type="match status" value="1"/>
</dbReference>
<reference evidence="10" key="1">
    <citation type="submission" date="2018-06" db="EMBL/GenBank/DDBJ databases">
        <authorList>
            <person name="Zhirakovskaya E."/>
        </authorList>
    </citation>
    <scope>NUCLEOTIDE SEQUENCE</scope>
</reference>
<feature type="domain" description="GHMP kinase N-terminal" evidence="8">
    <location>
        <begin position="64"/>
        <end position="142"/>
    </location>
</feature>
<evidence type="ECO:0000256" key="3">
    <source>
        <dbReference type="ARBA" id="ARBA00022679"/>
    </source>
</evidence>
<dbReference type="GO" id="GO:0050515">
    <property type="term" value="F:4-(cytidine 5'-diphospho)-2-C-methyl-D-erythritol kinase activity"/>
    <property type="evidence" value="ECO:0007669"/>
    <property type="project" value="UniProtKB-EC"/>
</dbReference>
<dbReference type="EMBL" id="UOEZ01000085">
    <property type="protein sequence ID" value="VAW39287.1"/>
    <property type="molecule type" value="Genomic_DNA"/>
</dbReference>
<dbReference type="Pfam" id="PF08544">
    <property type="entry name" value="GHMP_kinases_C"/>
    <property type="match status" value="1"/>
</dbReference>
<keyword evidence="4" id="KW-0547">Nucleotide-binding</keyword>